<keyword evidence="2" id="KW-1133">Transmembrane helix</keyword>
<dbReference type="Pfam" id="PF18895">
    <property type="entry name" value="T4SS_pilin"/>
    <property type="match status" value="1"/>
</dbReference>
<evidence type="ECO:0000313" key="3">
    <source>
        <dbReference type="EMBL" id="GLL04676.1"/>
    </source>
</evidence>
<accession>A0A9W6NPX9</accession>
<organism evidence="3 4">
    <name type="scientific">Dactylosporangium matsuzakiense</name>
    <dbReference type="NCBI Taxonomy" id="53360"/>
    <lineage>
        <taxon>Bacteria</taxon>
        <taxon>Bacillati</taxon>
        <taxon>Actinomycetota</taxon>
        <taxon>Actinomycetes</taxon>
        <taxon>Micromonosporales</taxon>
        <taxon>Micromonosporaceae</taxon>
        <taxon>Dactylosporangium</taxon>
    </lineage>
</organism>
<feature type="compositionally biased region" description="Basic residues" evidence="1">
    <location>
        <begin position="1"/>
        <end position="13"/>
    </location>
</feature>
<feature type="compositionally biased region" description="Low complexity" evidence="1">
    <location>
        <begin position="16"/>
        <end position="29"/>
    </location>
</feature>
<keyword evidence="4" id="KW-1185">Reference proteome</keyword>
<dbReference type="AlphaFoldDB" id="A0A9W6NPX9"/>
<protein>
    <recommendedName>
        <fullName evidence="5">TrbC/VIRB2 family protein</fullName>
    </recommendedName>
</protein>
<feature type="region of interest" description="Disordered" evidence="1">
    <location>
        <begin position="1"/>
        <end position="29"/>
    </location>
</feature>
<feature type="transmembrane region" description="Helical" evidence="2">
    <location>
        <begin position="128"/>
        <end position="148"/>
    </location>
</feature>
<gene>
    <name evidence="3" type="ORF">GCM10017581_064230</name>
</gene>
<keyword evidence="2" id="KW-0812">Transmembrane</keyword>
<dbReference type="RefSeq" id="WP_306425248.1">
    <property type="nucleotide sequence ID" value="NZ_BAAAXA010000001.1"/>
</dbReference>
<evidence type="ECO:0000313" key="4">
    <source>
        <dbReference type="Proteomes" id="UP001143480"/>
    </source>
</evidence>
<dbReference type="EMBL" id="BSFP01000048">
    <property type="protein sequence ID" value="GLL04676.1"/>
    <property type="molecule type" value="Genomic_DNA"/>
</dbReference>
<reference evidence="3" key="2">
    <citation type="submission" date="2023-01" db="EMBL/GenBank/DDBJ databases">
        <authorList>
            <person name="Sun Q."/>
            <person name="Evtushenko L."/>
        </authorList>
    </citation>
    <scope>NUCLEOTIDE SEQUENCE</scope>
    <source>
        <strain evidence="3">VKM Ac-1321</strain>
    </source>
</reference>
<reference evidence="3" key="1">
    <citation type="journal article" date="2014" name="Int. J. Syst. Evol. Microbiol.">
        <title>Complete genome sequence of Corynebacterium casei LMG S-19264T (=DSM 44701T), isolated from a smear-ripened cheese.</title>
        <authorList>
            <consortium name="US DOE Joint Genome Institute (JGI-PGF)"/>
            <person name="Walter F."/>
            <person name="Albersmeier A."/>
            <person name="Kalinowski J."/>
            <person name="Ruckert C."/>
        </authorList>
    </citation>
    <scope>NUCLEOTIDE SEQUENCE</scope>
    <source>
        <strain evidence="3">VKM Ac-1321</strain>
    </source>
</reference>
<evidence type="ECO:0008006" key="5">
    <source>
        <dbReference type="Google" id="ProtNLM"/>
    </source>
</evidence>
<feature type="transmembrane region" description="Helical" evidence="2">
    <location>
        <begin position="41"/>
        <end position="64"/>
    </location>
</feature>
<keyword evidence="2" id="KW-0472">Membrane</keyword>
<sequence length="150" mass="14957">MSRIQRARLRAHNPHTTTQPSALPTAPATASVTGRRPAARALAATATLALATAALVAVPSAAFADPGAPVVLAANTLPVVIANLQAWVMGILAALATLFLVLAGVYWATAGGDPAQVDKAKGALKNALVGYGLAVLAPILLEVVKGIVGG</sequence>
<name>A0A9W6NPX9_9ACTN</name>
<dbReference type="Proteomes" id="UP001143480">
    <property type="component" value="Unassembled WGS sequence"/>
</dbReference>
<comment type="caution">
    <text evidence="3">The sequence shown here is derived from an EMBL/GenBank/DDBJ whole genome shotgun (WGS) entry which is preliminary data.</text>
</comment>
<proteinExistence type="predicted"/>
<feature type="transmembrane region" description="Helical" evidence="2">
    <location>
        <begin position="84"/>
        <end position="107"/>
    </location>
</feature>
<evidence type="ECO:0000256" key="2">
    <source>
        <dbReference type="SAM" id="Phobius"/>
    </source>
</evidence>
<evidence type="ECO:0000256" key="1">
    <source>
        <dbReference type="SAM" id="MobiDB-lite"/>
    </source>
</evidence>
<dbReference type="InterPro" id="IPR043993">
    <property type="entry name" value="T4SS_pilin"/>
</dbReference>